<feature type="chain" id="PRO_5047263290" description="Secreted protein" evidence="1">
    <location>
        <begin position="31"/>
        <end position="139"/>
    </location>
</feature>
<evidence type="ECO:0000256" key="1">
    <source>
        <dbReference type="SAM" id="SignalP"/>
    </source>
</evidence>
<accession>A0ABV6TC64</accession>
<protein>
    <recommendedName>
        <fullName evidence="4">Secreted protein</fullName>
    </recommendedName>
</protein>
<keyword evidence="1" id="KW-0732">Signal</keyword>
<evidence type="ECO:0000313" key="3">
    <source>
        <dbReference type="Proteomes" id="UP001589887"/>
    </source>
</evidence>
<gene>
    <name evidence="2" type="ORF">ACFH04_06495</name>
</gene>
<reference evidence="2 3" key="1">
    <citation type="submission" date="2024-09" db="EMBL/GenBank/DDBJ databases">
        <authorList>
            <person name="Sun Q."/>
            <person name="Mori K."/>
        </authorList>
    </citation>
    <scope>NUCLEOTIDE SEQUENCE [LARGE SCALE GENOMIC DNA]</scope>
    <source>
        <strain evidence="2 3">JCM 4557</strain>
    </source>
</reference>
<proteinExistence type="predicted"/>
<sequence length="139" mass="14642">MGIVKRLAATAATLGVVAGGLMFGATAAHADGTHCGHYTTKYGAYVSICLTIHQGSRPQADLGYYVDSRGASTDEHIYIQLAGCGGSATSDFNDEQNGQRVWNYHLTGTCPSGFSNWDGYSYATETGHTTGSTNTGWFS</sequence>
<name>A0ABV6TC64_9ACTN</name>
<evidence type="ECO:0000313" key="2">
    <source>
        <dbReference type="EMBL" id="MFC0843388.1"/>
    </source>
</evidence>
<feature type="signal peptide" evidence="1">
    <location>
        <begin position="1"/>
        <end position="30"/>
    </location>
</feature>
<dbReference type="Proteomes" id="UP001589887">
    <property type="component" value="Unassembled WGS sequence"/>
</dbReference>
<organism evidence="2 3">
    <name type="scientific">Streptomyces noboritoensis</name>
    <dbReference type="NCBI Taxonomy" id="67337"/>
    <lineage>
        <taxon>Bacteria</taxon>
        <taxon>Bacillati</taxon>
        <taxon>Actinomycetota</taxon>
        <taxon>Actinomycetes</taxon>
        <taxon>Kitasatosporales</taxon>
        <taxon>Streptomycetaceae</taxon>
        <taxon>Streptomyces</taxon>
    </lineage>
</organism>
<comment type="caution">
    <text evidence="2">The sequence shown here is derived from an EMBL/GenBank/DDBJ whole genome shotgun (WGS) entry which is preliminary data.</text>
</comment>
<evidence type="ECO:0008006" key="4">
    <source>
        <dbReference type="Google" id="ProtNLM"/>
    </source>
</evidence>
<keyword evidence="3" id="KW-1185">Reference proteome</keyword>
<dbReference type="EMBL" id="JBHMQV010000004">
    <property type="protein sequence ID" value="MFC0843388.1"/>
    <property type="molecule type" value="Genomic_DNA"/>
</dbReference>
<dbReference type="RefSeq" id="WP_394317178.1">
    <property type="nucleotide sequence ID" value="NZ_JBHMQV010000004.1"/>
</dbReference>